<reference evidence="1 2" key="1">
    <citation type="submission" date="2016-11" db="EMBL/GenBank/DDBJ databases">
        <authorList>
            <person name="Jaros S."/>
            <person name="Januszkiewicz K."/>
            <person name="Wedrychowicz H."/>
        </authorList>
    </citation>
    <scope>NUCLEOTIDE SEQUENCE [LARGE SCALE GENOMIC DNA]</scope>
    <source>
        <strain evidence="1 2">DSM 9705</strain>
    </source>
</reference>
<name>A0A1M5RZY9_9BACT</name>
<accession>A0A1M5RZY9</accession>
<keyword evidence="2" id="KW-1185">Reference proteome</keyword>
<protein>
    <recommendedName>
        <fullName evidence="3">Desulfoferrodoxin N-terminal domain-containing protein</fullName>
    </recommendedName>
</protein>
<dbReference type="EMBL" id="FQXS01000001">
    <property type="protein sequence ID" value="SHH31780.1"/>
    <property type="molecule type" value="Genomic_DNA"/>
</dbReference>
<gene>
    <name evidence="1" type="ORF">SAMN02745124_00090</name>
</gene>
<evidence type="ECO:0008006" key="3">
    <source>
        <dbReference type="Google" id="ProtNLM"/>
    </source>
</evidence>
<dbReference type="STRING" id="1121409.SAMN02745124_00090"/>
<evidence type="ECO:0000313" key="2">
    <source>
        <dbReference type="Proteomes" id="UP000184139"/>
    </source>
</evidence>
<evidence type="ECO:0000313" key="1">
    <source>
        <dbReference type="EMBL" id="SHH31780.1"/>
    </source>
</evidence>
<sequence>MTNCCEMKEGDVFVCEKCGLELRVAKPCTCKPGAEESCSVPLQCCGQDMTNR</sequence>
<dbReference type="AlphaFoldDB" id="A0A1M5RZY9"/>
<dbReference type="Proteomes" id="UP000184139">
    <property type="component" value="Unassembled WGS sequence"/>
</dbReference>
<organism evidence="1 2">
    <name type="scientific">Desulfofustis glycolicus DSM 9705</name>
    <dbReference type="NCBI Taxonomy" id="1121409"/>
    <lineage>
        <taxon>Bacteria</taxon>
        <taxon>Pseudomonadati</taxon>
        <taxon>Thermodesulfobacteriota</taxon>
        <taxon>Desulfobulbia</taxon>
        <taxon>Desulfobulbales</taxon>
        <taxon>Desulfocapsaceae</taxon>
        <taxon>Desulfofustis</taxon>
    </lineage>
</organism>
<proteinExistence type="predicted"/>